<dbReference type="GO" id="GO:0046930">
    <property type="term" value="C:pore complex"/>
    <property type="evidence" value="ECO:0007669"/>
    <property type="project" value="UniProtKB-KW"/>
</dbReference>
<gene>
    <name evidence="13" type="ORF">RR42_s2001</name>
</gene>
<evidence type="ECO:0000256" key="3">
    <source>
        <dbReference type="ARBA" id="ARBA00022448"/>
    </source>
</evidence>
<keyword evidence="14" id="KW-1185">Reference proteome</keyword>
<evidence type="ECO:0000256" key="10">
    <source>
        <dbReference type="ARBA" id="ARBA00023237"/>
    </source>
</evidence>
<accession>A0A0C4YNF4</accession>
<evidence type="ECO:0000259" key="12">
    <source>
        <dbReference type="Pfam" id="PF13609"/>
    </source>
</evidence>
<sequence length="358" mass="37355">MIMKKPLFVLAAAAACAVSTAASAQSSGVTLYGIADAGVSFQSHVQGPNGGGSVTGVTSGGLSGSRWGIRGVEDLGNNLKGIFVLESGFDLDTGKSGQGNRLFGRQAYVGLQSNFGAVTLGRQQNALYDLFGAYDPMAVGSSYSLNSVDTQGFNGRADNAVKYTGKFGGLTATGFYSFGRDSNVANGGEVPGSFRVGKNFGGGLAYANGPVSVGVAYDQYQGSTIATSGAAAKRAAIGGAYAFGDAKVFAGYRWMRDEVTSATAVRQDNLYWLGALYKFTPAFSLTGAAYYTDARKDSNSSWMYVLNADYALSKRTDAYVLLGYVKNKGQATYGVTNTMNTLPGQNQTGAMVGVRHRF</sequence>
<evidence type="ECO:0000256" key="11">
    <source>
        <dbReference type="SAM" id="SignalP"/>
    </source>
</evidence>
<organism evidence="13 14">
    <name type="scientific">Cupriavidus basilensis</name>
    <dbReference type="NCBI Taxonomy" id="68895"/>
    <lineage>
        <taxon>Bacteria</taxon>
        <taxon>Pseudomonadati</taxon>
        <taxon>Pseudomonadota</taxon>
        <taxon>Betaproteobacteria</taxon>
        <taxon>Burkholderiales</taxon>
        <taxon>Burkholderiaceae</taxon>
        <taxon>Cupriavidus</taxon>
    </lineage>
</organism>
<dbReference type="EMBL" id="CP010537">
    <property type="protein sequence ID" value="AJG23589.1"/>
    <property type="molecule type" value="Genomic_DNA"/>
</dbReference>
<dbReference type="CDD" id="cd00342">
    <property type="entry name" value="gram_neg_porins"/>
    <property type="match status" value="1"/>
</dbReference>
<dbReference type="AlphaFoldDB" id="A0A0C4YNF4"/>
<keyword evidence="6 11" id="KW-0732">Signal</keyword>
<dbReference type="Gene3D" id="2.40.160.10">
    <property type="entry name" value="Porin"/>
    <property type="match status" value="1"/>
</dbReference>
<evidence type="ECO:0000256" key="4">
    <source>
        <dbReference type="ARBA" id="ARBA00022452"/>
    </source>
</evidence>
<comment type="subcellular location">
    <subcellularLocation>
        <location evidence="1">Cell outer membrane</location>
        <topology evidence="1">Multi-pass membrane protein</topology>
    </subcellularLocation>
</comment>
<dbReference type="Pfam" id="PF13609">
    <property type="entry name" value="Porin_4"/>
    <property type="match status" value="1"/>
</dbReference>
<evidence type="ECO:0000256" key="5">
    <source>
        <dbReference type="ARBA" id="ARBA00022692"/>
    </source>
</evidence>
<keyword evidence="7" id="KW-0406">Ion transport</keyword>
<dbReference type="KEGG" id="cbw:RR42_s2001"/>
<name>A0A0C4YNF4_9BURK</name>
<dbReference type="STRING" id="68895.RR42_s2001"/>
<dbReference type="InterPro" id="IPR002299">
    <property type="entry name" value="Porin_Neis"/>
</dbReference>
<dbReference type="PRINTS" id="PR00182">
    <property type="entry name" value="ECOLNEIPORIN"/>
</dbReference>
<dbReference type="InterPro" id="IPR023614">
    <property type="entry name" value="Porin_dom_sf"/>
</dbReference>
<dbReference type="Proteomes" id="UP000031843">
    <property type="component" value="Chromosome secondary"/>
</dbReference>
<evidence type="ECO:0000256" key="2">
    <source>
        <dbReference type="ARBA" id="ARBA00011233"/>
    </source>
</evidence>
<dbReference type="GO" id="GO:0009279">
    <property type="term" value="C:cell outer membrane"/>
    <property type="evidence" value="ECO:0007669"/>
    <property type="project" value="UniProtKB-SubCell"/>
</dbReference>
<feature type="chain" id="PRO_5002185770" evidence="11">
    <location>
        <begin position="25"/>
        <end position="358"/>
    </location>
</feature>
<keyword evidence="9" id="KW-0472">Membrane</keyword>
<dbReference type="InterPro" id="IPR033900">
    <property type="entry name" value="Gram_neg_porin_domain"/>
</dbReference>
<evidence type="ECO:0000256" key="9">
    <source>
        <dbReference type="ARBA" id="ARBA00023136"/>
    </source>
</evidence>
<protein>
    <submittedName>
        <fullName evidence="13">Outer membrane protein (Porin)</fullName>
    </submittedName>
</protein>
<reference evidence="13 14" key="1">
    <citation type="journal article" date="2015" name="Genome Announc.">
        <title>Complete Genome Sequence of Cupriavidus basilensis 4G11, Isolated from the Oak Ridge Field Research Center Site.</title>
        <authorList>
            <person name="Ray J."/>
            <person name="Waters R.J."/>
            <person name="Skerker J.M."/>
            <person name="Kuehl J.V."/>
            <person name="Price M.N."/>
            <person name="Huang J."/>
            <person name="Chakraborty R."/>
            <person name="Arkin A.P."/>
            <person name="Deutschbauer A."/>
        </authorList>
    </citation>
    <scope>NUCLEOTIDE SEQUENCE [LARGE SCALE GENOMIC DNA]</scope>
    <source>
        <strain evidence="13">4G11</strain>
    </source>
</reference>
<dbReference type="InterPro" id="IPR050298">
    <property type="entry name" value="Gram-neg_bact_OMP"/>
</dbReference>
<keyword evidence="4" id="KW-1134">Transmembrane beta strand</keyword>
<evidence type="ECO:0000256" key="7">
    <source>
        <dbReference type="ARBA" id="ARBA00023065"/>
    </source>
</evidence>
<keyword evidence="5" id="KW-0812">Transmembrane</keyword>
<evidence type="ECO:0000256" key="1">
    <source>
        <dbReference type="ARBA" id="ARBA00004571"/>
    </source>
</evidence>
<keyword evidence="3" id="KW-0813">Transport</keyword>
<dbReference type="SUPFAM" id="SSF56935">
    <property type="entry name" value="Porins"/>
    <property type="match status" value="1"/>
</dbReference>
<dbReference type="GO" id="GO:0015288">
    <property type="term" value="F:porin activity"/>
    <property type="evidence" value="ECO:0007669"/>
    <property type="project" value="UniProtKB-KW"/>
</dbReference>
<dbReference type="PANTHER" id="PTHR34501:SF9">
    <property type="entry name" value="MAJOR OUTER MEMBRANE PROTEIN P.IA"/>
    <property type="match status" value="1"/>
</dbReference>
<dbReference type="PROSITE" id="PS51257">
    <property type="entry name" value="PROKAR_LIPOPROTEIN"/>
    <property type="match status" value="1"/>
</dbReference>
<feature type="domain" description="Porin" evidence="12">
    <location>
        <begin position="11"/>
        <end position="330"/>
    </location>
</feature>
<evidence type="ECO:0000256" key="6">
    <source>
        <dbReference type="ARBA" id="ARBA00022729"/>
    </source>
</evidence>
<comment type="subunit">
    <text evidence="2">Homotrimer.</text>
</comment>
<evidence type="ECO:0000256" key="8">
    <source>
        <dbReference type="ARBA" id="ARBA00023114"/>
    </source>
</evidence>
<keyword evidence="10" id="KW-0998">Cell outer membrane</keyword>
<keyword evidence="8" id="KW-0626">Porin</keyword>
<dbReference type="PANTHER" id="PTHR34501">
    <property type="entry name" value="PROTEIN YDDL-RELATED"/>
    <property type="match status" value="1"/>
</dbReference>
<evidence type="ECO:0000313" key="14">
    <source>
        <dbReference type="Proteomes" id="UP000031843"/>
    </source>
</evidence>
<evidence type="ECO:0000313" key="13">
    <source>
        <dbReference type="EMBL" id="AJG23589.1"/>
    </source>
</evidence>
<proteinExistence type="predicted"/>
<dbReference type="InterPro" id="IPR001702">
    <property type="entry name" value="Porin_Gram-ve"/>
</dbReference>
<feature type="signal peptide" evidence="11">
    <location>
        <begin position="1"/>
        <end position="24"/>
    </location>
</feature>
<dbReference type="PRINTS" id="PR00184">
    <property type="entry name" value="NEISSPPORIN"/>
</dbReference>
<dbReference type="GO" id="GO:0034220">
    <property type="term" value="P:monoatomic ion transmembrane transport"/>
    <property type="evidence" value="ECO:0007669"/>
    <property type="project" value="InterPro"/>
</dbReference>